<protein>
    <recommendedName>
        <fullName evidence="1">Endonuclease/exonuclease/phosphatase domain-containing protein</fullName>
    </recommendedName>
</protein>
<comment type="caution">
    <text evidence="2">The sequence shown here is derived from an EMBL/GenBank/DDBJ whole genome shotgun (WGS) entry which is preliminary data.</text>
</comment>
<dbReference type="SUPFAM" id="SSF56219">
    <property type="entry name" value="DNase I-like"/>
    <property type="match status" value="1"/>
</dbReference>
<organism evidence="2 3">
    <name type="scientific">Tanacetum coccineum</name>
    <dbReference type="NCBI Taxonomy" id="301880"/>
    <lineage>
        <taxon>Eukaryota</taxon>
        <taxon>Viridiplantae</taxon>
        <taxon>Streptophyta</taxon>
        <taxon>Embryophyta</taxon>
        <taxon>Tracheophyta</taxon>
        <taxon>Spermatophyta</taxon>
        <taxon>Magnoliopsida</taxon>
        <taxon>eudicotyledons</taxon>
        <taxon>Gunneridae</taxon>
        <taxon>Pentapetalae</taxon>
        <taxon>asterids</taxon>
        <taxon>campanulids</taxon>
        <taxon>Asterales</taxon>
        <taxon>Asteraceae</taxon>
        <taxon>Asteroideae</taxon>
        <taxon>Anthemideae</taxon>
        <taxon>Anthemidinae</taxon>
        <taxon>Tanacetum</taxon>
    </lineage>
</organism>
<dbReference type="InterPro" id="IPR005135">
    <property type="entry name" value="Endo/exonuclease/phosphatase"/>
</dbReference>
<dbReference type="Pfam" id="PF03372">
    <property type="entry name" value="Exo_endo_phos"/>
    <property type="match status" value="1"/>
</dbReference>
<evidence type="ECO:0000313" key="2">
    <source>
        <dbReference type="EMBL" id="GJS65347.1"/>
    </source>
</evidence>
<dbReference type="Gene3D" id="3.60.10.10">
    <property type="entry name" value="Endonuclease/exonuclease/phosphatase"/>
    <property type="match status" value="1"/>
</dbReference>
<accession>A0ABQ4XJU5</accession>
<dbReference type="Proteomes" id="UP001151760">
    <property type="component" value="Unassembled WGS sequence"/>
</dbReference>
<dbReference type="PANTHER" id="PTHR33116">
    <property type="entry name" value="REVERSE TRANSCRIPTASE ZINC-BINDING DOMAIN-CONTAINING PROTEIN-RELATED-RELATED"/>
    <property type="match status" value="1"/>
</dbReference>
<keyword evidence="3" id="KW-1185">Reference proteome</keyword>
<dbReference type="InterPro" id="IPR036691">
    <property type="entry name" value="Endo/exonu/phosph_ase_sf"/>
</dbReference>
<evidence type="ECO:0000313" key="3">
    <source>
        <dbReference type="Proteomes" id="UP001151760"/>
    </source>
</evidence>
<gene>
    <name evidence="2" type="ORF">Tco_0679911</name>
</gene>
<dbReference type="EMBL" id="BQNB010009571">
    <property type="protein sequence ID" value="GJS65347.1"/>
    <property type="molecule type" value="Genomic_DNA"/>
</dbReference>
<evidence type="ECO:0000259" key="1">
    <source>
        <dbReference type="Pfam" id="PF03372"/>
    </source>
</evidence>
<reference evidence="2" key="1">
    <citation type="journal article" date="2022" name="Int. J. Mol. Sci.">
        <title>Draft Genome of Tanacetum Coccineum: Genomic Comparison of Closely Related Tanacetum-Family Plants.</title>
        <authorList>
            <person name="Yamashiro T."/>
            <person name="Shiraishi A."/>
            <person name="Nakayama K."/>
            <person name="Satake H."/>
        </authorList>
    </citation>
    <scope>NUCLEOTIDE SEQUENCE</scope>
</reference>
<dbReference type="PANTHER" id="PTHR33116:SF84">
    <property type="entry name" value="RNA-DIRECTED DNA POLYMERASE"/>
    <property type="match status" value="1"/>
</dbReference>
<reference evidence="2" key="2">
    <citation type="submission" date="2022-01" db="EMBL/GenBank/DDBJ databases">
        <authorList>
            <person name="Yamashiro T."/>
            <person name="Shiraishi A."/>
            <person name="Satake H."/>
            <person name="Nakayama K."/>
        </authorList>
    </citation>
    <scope>NUCLEOTIDE SEQUENCE</scope>
</reference>
<sequence>MILIARSLRLGRIPIPRFRIFRNSEKVENADVVLPLATFTAAQQRKLLRTRMVFLLQFTSLSGLEHGVRALVKKGDPRRDLIEVSAGKELKHEVNRAVFSEDEVPMHYEKATNLNEDSESDVEEVYVENDSKGASTPSPDIFCFSKVCSKVFRSWDWTSNANLCTKGCRIILGWNLDVVNVMVVSQTSQVMHVKIIHKVSGRELFCSFVYANNLPVARRSLWADLELHKNVTRGKPWILMGDFNVALNLEDYSSGPSKLNYAITDFKDCVYNIEVMDINSSGLHFTWNQKPKGGCGLLKKLDRIMGNTEFIDAFPGAYALFQPYRISDHSPAVLNIPNLPFNKPKPFKFFNFLAHKSQFRELLSSVWSVNVDGHKMYQVVSKLKALKKPFRKLLHDQGNLHDRVNKLRFELDEVQKALDLNPNDLSLREDEAVYVQAFSEAKLDEERFLKQKAKIEWLEVGDSNSAYFHKSVKSRIHRSRIDVIMNSDNIEVTGSNVADVFVSHYKMFLGSDMVCDNLNMDGLFLKKVSADSFSNMVRPVTDEEVKAAMFSIGDDERCPRDGMGSRRLFSKKDGILSVWTFVKLLEISLELMHNYHRNRGPPRCAFKIDIQKAYDTVDWRFLGCGKGLEARNDSFYLLCGDLVFCLCHYGVLEEFKLTSGNLPVKYLGVPLISSRLLNKDCKVLVEKAKNRLKFGRNMSPFFCWLGLQTFVKSVISSLHGFIGHRSSIIPIRARPKVAWDDICLPKSEGGLGLRTVHWEAFRLVVNESNGTELCVWFPHSILVIVSHLWLSMANKRTARSIFGKLILAASSYFVWLERNNRLFKNVKRTPEELRDVIMVTVRLKLLSFKRTRLR</sequence>
<name>A0ABQ4XJU5_9ASTR</name>
<feature type="domain" description="Endonuclease/exonuclease/phosphatase" evidence="1">
    <location>
        <begin position="212"/>
        <end position="329"/>
    </location>
</feature>
<proteinExistence type="predicted"/>